<dbReference type="OrthoDB" id="2445127at2759"/>
<gene>
    <name evidence="3" type="ORF">EC973_002476</name>
</gene>
<feature type="compositionally biased region" description="Basic and acidic residues" evidence="2">
    <location>
        <begin position="170"/>
        <end position="179"/>
    </location>
</feature>
<evidence type="ECO:0000313" key="4">
    <source>
        <dbReference type="Proteomes" id="UP000605846"/>
    </source>
</evidence>
<comment type="caution">
    <text evidence="3">The sequence shown here is derived from an EMBL/GenBank/DDBJ whole genome shotgun (WGS) entry which is preliminary data.</text>
</comment>
<evidence type="ECO:0000256" key="2">
    <source>
        <dbReference type="SAM" id="MobiDB-lite"/>
    </source>
</evidence>
<reference evidence="3" key="1">
    <citation type="submission" date="2020-01" db="EMBL/GenBank/DDBJ databases">
        <title>Genome Sequencing of Three Apophysomyces-Like Fungal Strains Confirms a Novel Fungal Genus in the Mucoromycota with divergent Burkholderia-like Endosymbiotic Bacteria.</title>
        <authorList>
            <person name="Stajich J.E."/>
            <person name="Macias A.M."/>
            <person name="Carter-House D."/>
            <person name="Lovett B."/>
            <person name="Kasson L.R."/>
            <person name="Berry K."/>
            <person name="Grigoriev I."/>
            <person name="Chang Y."/>
            <person name="Spatafora J."/>
            <person name="Kasson M.T."/>
        </authorList>
    </citation>
    <scope>NUCLEOTIDE SEQUENCE</scope>
    <source>
        <strain evidence="3">NRRL A-21654</strain>
    </source>
</reference>
<feature type="coiled-coil region" evidence="1">
    <location>
        <begin position="31"/>
        <end position="91"/>
    </location>
</feature>
<proteinExistence type="predicted"/>
<evidence type="ECO:0000313" key="3">
    <source>
        <dbReference type="EMBL" id="KAF7722965.1"/>
    </source>
</evidence>
<keyword evidence="4" id="KW-1185">Reference proteome</keyword>
<protein>
    <submittedName>
        <fullName evidence="3">Uncharacterized protein</fullName>
    </submittedName>
</protein>
<feature type="compositionally biased region" description="Basic and acidic residues" evidence="2">
    <location>
        <begin position="209"/>
        <end position="221"/>
    </location>
</feature>
<accession>A0A8H7BI91</accession>
<name>A0A8H7BI91_9FUNG</name>
<organism evidence="3 4">
    <name type="scientific">Apophysomyces ossiformis</name>
    <dbReference type="NCBI Taxonomy" id="679940"/>
    <lineage>
        <taxon>Eukaryota</taxon>
        <taxon>Fungi</taxon>
        <taxon>Fungi incertae sedis</taxon>
        <taxon>Mucoromycota</taxon>
        <taxon>Mucoromycotina</taxon>
        <taxon>Mucoromycetes</taxon>
        <taxon>Mucorales</taxon>
        <taxon>Mucorineae</taxon>
        <taxon>Mucoraceae</taxon>
        <taxon>Apophysomyces</taxon>
    </lineage>
</organism>
<evidence type="ECO:0000256" key="1">
    <source>
        <dbReference type="SAM" id="Coils"/>
    </source>
</evidence>
<dbReference type="Proteomes" id="UP000605846">
    <property type="component" value="Unassembled WGS sequence"/>
</dbReference>
<feature type="compositionally biased region" description="Acidic residues" evidence="2">
    <location>
        <begin position="222"/>
        <end position="239"/>
    </location>
</feature>
<keyword evidence="1" id="KW-0175">Coiled coil</keyword>
<feature type="region of interest" description="Disordered" evidence="2">
    <location>
        <begin position="167"/>
        <end position="239"/>
    </location>
</feature>
<feature type="compositionally biased region" description="Basic and acidic residues" evidence="2">
    <location>
        <begin position="192"/>
        <end position="201"/>
    </location>
</feature>
<dbReference type="EMBL" id="JABAYA010000169">
    <property type="protein sequence ID" value="KAF7722965.1"/>
    <property type="molecule type" value="Genomic_DNA"/>
</dbReference>
<sequence>MAIHNTTQRADHLMAQVLDHCQMHIDVCETMQRSSEELDSVKKDLANVSRLAGNLMDTLQSLERLIEESAIDIEQQEFENWKRREEELLNKEIDQKKQVPKAYEEHNQMETKKRVELYNVTFQAELEDYRRRRETEVSSLYAISKTKSKPSVVSTLESLQLDDDSQDLDNFLRDNHENKPSTSQGTHSRRIAKPESDKFYSSDEEDTKDLERLDRVRRSSISDEDGNIEILGDEDYEDI</sequence>
<dbReference type="AlphaFoldDB" id="A0A8H7BI91"/>